<name>A0A7Y0HSI4_9BIFI</name>
<dbReference type="RefSeq" id="WP_169172091.1">
    <property type="nucleotide sequence ID" value="NZ_JAAIII010000003.1"/>
</dbReference>
<evidence type="ECO:0000313" key="2">
    <source>
        <dbReference type="EMBL" id="NMM94051.1"/>
    </source>
</evidence>
<evidence type="ECO:0000313" key="3">
    <source>
        <dbReference type="Proteomes" id="UP000532194"/>
    </source>
</evidence>
<evidence type="ECO:0000256" key="1">
    <source>
        <dbReference type="SAM" id="MobiDB-lite"/>
    </source>
</evidence>
<protein>
    <submittedName>
        <fullName evidence="2">Uncharacterized protein</fullName>
    </submittedName>
</protein>
<gene>
    <name evidence="2" type="ORF">G1C95_1238</name>
</gene>
<comment type="caution">
    <text evidence="2">The sequence shown here is derived from an EMBL/GenBank/DDBJ whole genome shotgun (WGS) entry which is preliminary data.</text>
</comment>
<proteinExistence type="predicted"/>
<sequence length="273" mass="29487">MTRLHRPQRLIAALVAALTIIPLTGCASIEDLTGLSLSSGTAGTAAAGETSGSNVQEHAKQSGSGESHDELGRANAEDDDVFDSQFSKNGVSNVYKNIAGIDYVLSIFPSQATPRSDQWYPKGDKLFTFTFQAYDLNVDLKAPYASKRLVYLGNVNISSDVTLSGHTESSARSPYTVNGQAASLTFDPEPNTFRSYGMRITSPKGVYEMRNQVIGDLPNDSIGITLHFKFYVTVQRAAGQDAWDAQEIDIDIPIGIFESDEPTPIRDVPVDAA</sequence>
<dbReference type="EMBL" id="JAAIII010000003">
    <property type="protein sequence ID" value="NMM94051.1"/>
    <property type="molecule type" value="Genomic_DNA"/>
</dbReference>
<dbReference type="AlphaFoldDB" id="A0A7Y0HSI4"/>
<reference evidence="2 3" key="1">
    <citation type="submission" date="2020-02" db="EMBL/GenBank/DDBJ databases">
        <title>Characterization of phylogenetic diversity of novel bifidobacterial species isolated in Czech ZOOs.</title>
        <authorList>
            <person name="Lugli G.A."/>
            <person name="Vera N.B."/>
            <person name="Ventura M."/>
        </authorList>
    </citation>
    <scope>NUCLEOTIDE SEQUENCE [LARGE SCALE GENOMIC DNA]</scope>
    <source>
        <strain evidence="2 3">DSM 109957</strain>
    </source>
</reference>
<feature type="region of interest" description="Disordered" evidence="1">
    <location>
        <begin position="46"/>
        <end position="74"/>
    </location>
</feature>
<dbReference type="Proteomes" id="UP000532194">
    <property type="component" value="Unassembled WGS sequence"/>
</dbReference>
<keyword evidence="3" id="KW-1185">Reference proteome</keyword>
<accession>A0A7Y0HSI4</accession>
<organism evidence="2 3">
    <name type="scientific">Bifidobacterium oedipodis</name>
    <dbReference type="NCBI Taxonomy" id="2675322"/>
    <lineage>
        <taxon>Bacteria</taxon>
        <taxon>Bacillati</taxon>
        <taxon>Actinomycetota</taxon>
        <taxon>Actinomycetes</taxon>
        <taxon>Bifidobacteriales</taxon>
        <taxon>Bifidobacteriaceae</taxon>
        <taxon>Bifidobacterium</taxon>
    </lineage>
</organism>